<evidence type="ECO:0000256" key="16">
    <source>
        <dbReference type="ARBA" id="ARBA00034000"/>
    </source>
</evidence>
<dbReference type="EMBL" id="CP129971">
    <property type="protein sequence ID" value="WMN12422.1"/>
    <property type="molecule type" value="Genomic_DNA"/>
</dbReference>
<dbReference type="Pfam" id="PF00905">
    <property type="entry name" value="Transpeptidase"/>
    <property type="match status" value="1"/>
</dbReference>
<dbReference type="GO" id="GO:0009002">
    <property type="term" value="F:serine-type D-Ala-D-Ala carboxypeptidase activity"/>
    <property type="evidence" value="ECO:0007669"/>
    <property type="project" value="UniProtKB-EC"/>
</dbReference>
<dbReference type="SUPFAM" id="SSF53955">
    <property type="entry name" value="Lysozyme-like"/>
    <property type="match status" value="1"/>
</dbReference>
<evidence type="ECO:0000256" key="7">
    <source>
        <dbReference type="ARBA" id="ARBA00022670"/>
    </source>
</evidence>
<evidence type="ECO:0000256" key="18">
    <source>
        <dbReference type="SAM" id="Phobius"/>
    </source>
</evidence>
<evidence type="ECO:0000313" key="21">
    <source>
        <dbReference type="EMBL" id="WMN12422.1"/>
    </source>
</evidence>
<dbReference type="GO" id="GO:0008955">
    <property type="term" value="F:peptidoglycan glycosyltransferase activity"/>
    <property type="evidence" value="ECO:0007669"/>
    <property type="project" value="UniProtKB-EC"/>
</dbReference>
<feature type="domain" description="Glycosyl transferase family 51" evidence="20">
    <location>
        <begin position="66"/>
        <end position="253"/>
    </location>
</feature>
<dbReference type="GO" id="GO:0009252">
    <property type="term" value="P:peptidoglycan biosynthetic process"/>
    <property type="evidence" value="ECO:0007669"/>
    <property type="project" value="UniProtKB-KW"/>
</dbReference>
<dbReference type="SUPFAM" id="SSF56601">
    <property type="entry name" value="beta-lactamase/transpeptidase-like"/>
    <property type="match status" value="1"/>
</dbReference>
<dbReference type="GO" id="GO:0071555">
    <property type="term" value="P:cell wall organization"/>
    <property type="evidence" value="ECO:0007669"/>
    <property type="project" value="UniProtKB-KW"/>
</dbReference>
<evidence type="ECO:0000256" key="2">
    <source>
        <dbReference type="ARBA" id="ARBA00004752"/>
    </source>
</evidence>
<organism evidence="21 22">
    <name type="scientific">Marivirga salinarum</name>
    <dbReference type="NCBI Taxonomy" id="3059078"/>
    <lineage>
        <taxon>Bacteria</taxon>
        <taxon>Pseudomonadati</taxon>
        <taxon>Bacteroidota</taxon>
        <taxon>Cytophagia</taxon>
        <taxon>Cytophagales</taxon>
        <taxon>Marivirgaceae</taxon>
        <taxon>Marivirga</taxon>
    </lineage>
</organism>
<evidence type="ECO:0000259" key="20">
    <source>
        <dbReference type="Pfam" id="PF00912"/>
    </source>
</evidence>
<evidence type="ECO:0000259" key="19">
    <source>
        <dbReference type="Pfam" id="PF00905"/>
    </source>
</evidence>
<dbReference type="InterPro" id="IPR023346">
    <property type="entry name" value="Lysozyme-like_dom_sf"/>
</dbReference>
<dbReference type="InterPro" id="IPR012338">
    <property type="entry name" value="Beta-lactam/transpept-like"/>
</dbReference>
<dbReference type="InterPro" id="IPR001264">
    <property type="entry name" value="Glyco_trans_51"/>
</dbReference>
<evidence type="ECO:0000256" key="8">
    <source>
        <dbReference type="ARBA" id="ARBA00022676"/>
    </source>
</evidence>
<evidence type="ECO:0000256" key="3">
    <source>
        <dbReference type="ARBA" id="ARBA00007090"/>
    </source>
</evidence>
<comment type="catalytic activity">
    <reaction evidence="16">
        <text>Preferential cleavage: (Ac)2-L-Lys-D-Ala-|-D-Ala. Also transpeptidation of peptidyl-alanyl moieties that are N-acyl substituents of D-alanine.</text>
        <dbReference type="EC" id="3.4.16.4"/>
    </reaction>
</comment>
<dbReference type="InterPro" id="IPR036950">
    <property type="entry name" value="PBP_transglycosylase"/>
</dbReference>
<keyword evidence="15" id="KW-0961">Cell wall biogenesis/degradation</keyword>
<comment type="similarity">
    <text evidence="3">In the C-terminal section; belongs to the transpeptidase family.</text>
</comment>
<keyword evidence="6" id="KW-0121">Carboxypeptidase</keyword>
<protein>
    <submittedName>
        <fullName evidence="21">Transglycosylase domain-containing protein</fullName>
    </submittedName>
</protein>
<dbReference type="InterPro" id="IPR001460">
    <property type="entry name" value="PCN-bd_Tpept"/>
</dbReference>
<evidence type="ECO:0000256" key="9">
    <source>
        <dbReference type="ARBA" id="ARBA00022679"/>
    </source>
</evidence>
<name>A0AA51R9P3_9BACT</name>
<comment type="catalytic activity">
    <reaction evidence="17">
        <text>[GlcNAc-(1-&gt;4)-Mur2Ac(oyl-L-Ala-gamma-D-Glu-L-Lys-D-Ala-D-Ala)](n)-di-trans,octa-cis-undecaprenyl diphosphate + beta-D-GlcNAc-(1-&gt;4)-Mur2Ac(oyl-L-Ala-gamma-D-Glu-L-Lys-D-Ala-D-Ala)-di-trans,octa-cis-undecaprenyl diphosphate = [GlcNAc-(1-&gt;4)-Mur2Ac(oyl-L-Ala-gamma-D-Glu-L-Lys-D-Ala-D-Ala)](n+1)-di-trans,octa-cis-undecaprenyl diphosphate + di-trans,octa-cis-undecaprenyl diphosphate + H(+)</text>
        <dbReference type="Rhea" id="RHEA:23708"/>
        <dbReference type="Rhea" id="RHEA-COMP:9602"/>
        <dbReference type="Rhea" id="RHEA-COMP:9603"/>
        <dbReference type="ChEBI" id="CHEBI:15378"/>
        <dbReference type="ChEBI" id="CHEBI:58405"/>
        <dbReference type="ChEBI" id="CHEBI:60033"/>
        <dbReference type="ChEBI" id="CHEBI:78435"/>
        <dbReference type="EC" id="2.4.99.28"/>
    </reaction>
</comment>
<keyword evidence="8" id="KW-0328">Glycosyltransferase</keyword>
<evidence type="ECO:0000256" key="6">
    <source>
        <dbReference type="ARBA" id="ARBA00022645"/>
    </source>
</evidence>
<keyword evidence="11" id="KW-0133">Cell shape</keyword>
<evidence type="ECO:0000256" key="5">
    <source>
        <dbReference type="ARBA" id="ARBA00022475"/>
    </source>
</evidence>
<keyword evidence="12" id="KW-0573">Peptidoglycan synthesis</keyword>
<proteinExistence type="inferred from homology"/>
<sequence>MKNSNKFKIIITALWSIFFLAILGFSIFIYSISINFNGWYGELPGLKSLENPKSDLSSVLYFADNKEMGKYYRYNRSQITFDELSPNVVNALIATEDIRYSNHSGIDLYGLGRVFFKSILMFDKSGGGGSTISQQLAKILFRTRSDLSNGSLNDVPILGLVIAKMKEWIVAVKLEKSYTKKEIIAMYLNTFEFGSNAFGIKTASQTFFNTTPDQLTIPEAAVLVGLCKNPNLYSPVYEPENSFHRRNTVMNQMRKYGYIDDIAYDSLSSKPIELDYDVENHNDGLATYFRGVILWDLLAWSKENGYDLYEDGLKIYTTIDSRMQKYAEEAVEEHMKYQQELFDEHWEGKAPWRDESGREIKDFLKNEARRTEAYSFWKNQYGDDEDKIFKKLKEPKPMTVFSWDGDIDTTFSTFDSIRYYKQFLHAGFMAMNPNNGHIKAWVGGINHKYFKYDHVKQGRRQPGSTFKPLVYAAAIDNGYSPCYEIQDVPVTFEVPGDPPTWTPSNSGGKFSGETMTLRQAMARSLNSGTAYVMQKVGPQTVVDYAKRLGVESPLQAVPSLCLGTSDVSIYELIGAYSTFVNEGFYTKPFYIERIEDKNGKVLKQFVPKTGEALSSETAYAMLHMLKGSTEISGGTALGLDRELREDNEIGAKTGTTQNYSDGWFVGVTKDLAAGVWVGGDERSIHFRNIGLGQGARMAMPIWEKFMKKVYEDESLPVSKGAFKKPSNLSIELDCEEYRMQQGNVTDSTEQIQKFDVDGIQ</sequence>
<dbReference type="PANTHER" id="PTHR32282">
    <property type="entry name" value="BINDING PROTEIN TRANSPEPTIDASE, PUTATIVE-RELATED"/>
    <property type="match status" value="1"/>
</dbReference>
<feature type="transmembrane region" description="Helical" evidence="18">
    <location>
        <begin position="7"/>
        <end position="30"/>
    </location>
</feature>
<evidence type="ECO:0000256" key="4">
    <source>
        <dbReference type="ARBA" id="ARBA00007739"/>
    </source>
</evidence>
<keyword evidence="5" id="KW-1003">Cell membrane</keyword>
<dbReference type="InterPro" id="IPR050396">
    <property type="entry name" value="Glycosyltr_51/Transpeptidase"/>
</dbReference>
<dbReference type="RefSeq" id="WP_308350484.1">
    <property type="nucleotide sequence ID" value="NZ_CP129971.1"/>
</dbReference>
<evidence type="ECO:0000256" key="12">
    <source>
        <dbReference type="ARBA" id="ARBA00022984"/>
    </source>
</evidence>
<reference evidence="21 22" key="1">
    <citation type="submission" date="2023-08" db="EMBL/GenBank/DDBJ databases">
        <title>Comparative genomics and taxonomic characterization of three novel marine species of genus Marivirga.</title>
        <authorList>
            <person name="Muhammad N."/>
            <person name="Kim S.-G."/>
        </authorList>
    </citation>
    <scope>NUCLEOTIDE SEQUENCE [LARGE SCALE GENOMIC DNA]</scope>
    <source>
        <strain evidence="21 22">BDSF4-3</strain>
    </source>
</reference>
<keyword evidence="9" id="KW-0808">Transferase</keyword>
<comment type="subcellular location">
    <subcellularLocation>
        <location evidence="1">Cell membrane</location>
    </subcellularLocation>
</comment>
<dbReference type="GO" id="GO:0005886">
    <property type="term" value="C:plasma membrane"/>
    <property type="evidence" value="ECO:0007669"/>
    <property type="project" value="UniProtKB-SubCell"/>
</dbReference>
<feature type="domain" description="Penicillin-binding protein transpeptidase" evidence="19">
    <location>
        <begin position="427"/>
        <end position="670"/>
    </location>
</feature>
<dbReference type="Pfam" id="PF00912">
    <property type="entry name" value="Transgly"/>
    <property type="match status" value="1"/>
</dbReference>
<dbReference type="Gene3D" id="1.10.3810.10">
    <property type="entry name" value="Biosynthetic peptidoglycan transglycosylase-like"/>
    <property type="match status" value="1"/>
</dbReference>
<dbReference type="AlphaFoldDB" id="A0AA51R9P3"/>
<keyword evidence="7" id="KW-0645">Protease</keyword>
<evidence type="ECO:0000256" key="10">
    <source>
        <dbReference type="ARBA" id="ARBA00022801"/>
    </source>
</evidence>
<evidence type="ECO:0000256" key="1">
    <source>
        <dbReference type="ARBA" id="ARBA00004236"/>
    </source>
</evidence>
<keyword evidence="22" id="KW-1185">Reference proteome</keyword>
<dbReference type="GO" id="GO:0030288">
    <property type="term" value="C:outer membrane-bounded periplasmic space"/>
    <property type="evidence" value="ECO:0007669"/>
    <property type="project" value="TreeGrafter"/>
</dbReference>
<keyword evidence="14" id="KW-0511">Multifunctional enzyme</keyword>
<accession>A0AA51R9P3</accession>
<dbReference type="GO" id="GO:0008360">
    <property type="term" value="P:regulation of cell shape"/>
    <property type="evidence" value="ECO:0007669"/>
    <property type="project" value="UniProtKB-KW"/>
</dbReference>
<dbReference type="GO" id="GO:0006508">
    <property type="term" value="P:proteolysis"/>
    <property type="evidence" value="ECO:0007669"/>
    <property type="project" value="UniProtKB-KW"/>
</dbReference>
<dbReference type="Proteomes" id="UP001230496">
    <property type="component" value="Chromosome"/>
</dbReference>
<dbReference type="KEGG" id="msaa:QYS49_33525"/>
<comment type="pathway">
    <text evidence="2">Cell wall biogenesis; peptidoglycan biosynthesis.</text>
</comment>
<comment type="similarity">
    <text evidence="4">In the N-terminal section; belongs to the glycosyltransferase 51 family.</text>
</comment>
<evidence type="ECO:0000256" key="13">
    <source>
        <dbReference type="ARBA" id="ARBA00023136"/>
    </source>
</evidence>
<keyword evidence="13 18" id="KW-0472">Membrane</keyword>
<keyword evidence="18" id="KW-1133">Transmembrane helix</keyword>
<evidence type="ECO:0000256" key="11">
    <source>
        <dbReference type="ARBA" id="ARBA00022960"/>
    </source>
</evidence>
<dbReference type="GO" id="GO:0008658">
    <property type="term" value="F:penicillin binding"/>
    <property type="evidence" value="ECO:0007669"/>
    <property type="project" value="InterPro"/>
</dbReference>
<evidence type="ECO:0000313" key="22">
    <source>
        <dbReference type="Proteomes" id="UP001230496"/>
    </source>
</evidence>
<keyword evidence="10" id="KW-0378">Hydrolase</keyword>
<dbReference type="Gene3D" id="3.40.710.10">
    <property type="entry name" value="DD-peptidase/beta-lactamase superfamily"/>
    <property type="match status" value="2"/>
</dbReference>
<gene>
    <name evidence="21" type="ORF">QYS49_33525</name>
</gene>
<evidence type="ECO:0000256" key="14">
    <source>
        <dbReference type="ARBA" id="ARBA00023268"/>
    </source>
</evidence>
<keyword evidence="18" id="KW-0812">Transmembrane</keyword>
<evidence type="ECO:0000256" key="15">
    <source>
        <dbReference type="ARBA" id="ARBA00023316"/>
    </source>
</evidence>
<evidence type="ECO:0000256" key="17">
    <source>
        <dbReference type="ARBA" id="ARBA00049902"/>
    </source>
</evidence>
<dbReference type="PANTHER" id="PTHR32282:SF11">
    <property type="entry name" value="PENICILLIN-BINDING PROTEIN 1B"/>
    <property type="match status" value="1"/>
</dbReference>